<dbReference type="Pfam" id="PF00842">
    <property type="entry name" value="Ala_racemase_C"/>
    <property type="match status" value="1"/>
</dbReference>
<evidence type="ECO:0000256" key="4">
    <source>
        <dbReference type="HAMAP-Rule" id="MF_01201"/>
    </source>
</evidence>
<dbReference type="PRINTS" id="PR00992">
    <property type="entry name" value="ALARACEMASE"/>
</dbReference>
<proteinExistence type="inferred from homology"/>
<dbReference type="RefSeq" id="WP_379950042.1">
    <property type="nucleotide sequence ID" value="NZ_JBHMAF010000086.1"/>
</dbReference>
<dbReference type="HAMAP" id="MF_01201">
    <property type="entry name" value="Ala_racemase"/>
    <property type="match status" value="1"/>
</dbReference>
<name>A0ABV5WGF5_9BACI</name>
<dbReference type="EMBL" id="JBHMAF010000086">
    <property type="protein sequence ID" value="MFB9759692.1"/>
    <property type="molecule type" value="Genomic_DNA"/>
</dbReference>
<dbReference type="InterPro" id="IPR011079">
    <property type="entry name" value="Ala_racemase_C"/>
</dbReference>
<dbReference type="InterPro" id="IPR029066">
    <property type="entry name" value="PLP-binding_barrel"/>
</dbReference>
<dbReference type="Gene3D" id="2.40.37.10">
    <property type="entry name" value="Lyase, Ornithine Decarboxylase, Chain A, domain 1"/>
    <property type="match status" value="1"/>
</dbReference>
<dbReference type="NCBIfam" id="TIGR00492">
    <property type="entry name" value="alr"/>
    <property type="match status" value="1"/>
</dbReference>
<sequence>MNSYRDTWAEISLCDIEENITQFREFVQKHTKLMAVVKADGYGHGAIEVAKAAIRAGAGYLGVAILDEALQLRGAGISHPIIVLGYTPVRSVATAISENITLTVFNDEVLEEVIQQSTMQQQTACMHIKVDTGMSRIGVTSAAEALMLAQKAVSAPFIKLEGIFTHFANADAIDKSYTYKQFHTFLQIIEVLKQHNIEIPLKHCCNSAAAMRFPEMHLDMVRIGIALYGLCPDVSLREHPIKLKQAMSLKMKIAAVKTVPPWQPISYGCTSIHEEKRQIATLPIGYADGVSRSLSNQGGVLVQESFAPITGRICMDQMMIDVTHLLGCQPGEEAVLFGRSGYAFQSIDTIADIMGTIHYEVVCLIGKRVPRVYVYGNDLADL</sequence>
<feature type="active site" description="Proton acceptor; specific for D-alanine" evidence="4">
    <location>
        <position position="38"/>
    </location>
</feature>
<feature type="binding site" evidence="4">
    <location>
        <position position="315"/>
    </location>
    <ligand>
        <name>substrate</name>
    </ligand>
</feature>
<feature type="active site" description="Proton acceptor; specific for L-alanine" evidence="4">
    <location>
        <position position="267"/>
    </location>
</feature>
<dbReference type="CDD" id="cd00430">
    <property type="entry name" value="PLPDE_III_AR"/>
    <property type="match status" value="1"/>
</dbReference>
<protein>
    <recommendedName>
        <fullName evidence="4">Alanine racemase</fullName>
        <ecNumber evidence="4">5.1.1.1</ecNumber>
    </recommendedName>
</protein>
<dbReference type="SUPFAM" id="SSF50621">
    <property type="entry name" value="Alanine racemase C-terminal domain-like"/>
    <property type="match status" value="1"/>
</dbReference>
<dbReference type="Pfam" id="PF01168">
    <property type="entry name" value="Ala_racemase_N"/>
    <property type="match status" value="1"/>
</dbReference>
<evidence type="ECO:0000256" key="2">
    <source>
        <dbReference type="ARBA" id="ARBA00022898"/>
    </source>
</evidence>
<comment type="caution">
    <text evidence="6">The sequence shown here is derived from an EMBL/GenBank/DDBJ whole genome shotgun (WGS) entry which is preliminary data.</text>
</comment>
<dbReference type="Proteomes" id="UP001589609">
    <property type="component" value="Unassembled WGS sequence"/>
</dbReference>
<evidence type="ECO:0000256" key="1">
    <source>
        <dbReference type="ARBA" id="ARBA00001933"/>
    </source>
</evidence>
<evidence type="ECO:0000256" key="3">
    <source>
        <dbReference type="ARBA" id="ARBA00023235"/>
    </source>
</evidence>
<dbReference type="PROSITE" id="PS00395">
    <property type="entry name" value="ALANINE_RACEMASE"/>
    <property type="match status" value="1"/>
</dbReference>
<dbReference type="InterPro" id="IPR020622">
    <property type="entry name" value="Ala_racemase_pyridoxalP-BS"/>
</dbReference>
<comment type="catalytic activity">
    <reaction evidence="4">
        <text>L-alanine = D-alanine</text>
        <dbReference type="Rhea" id="RHEA:20249"/>
        <dbReference type="ChEBI" id="CHEBI:57416"/>
        <dbReference type="ChEBI" id="CHEBI:57972"/>
        <dbReference type="EC" id="5.1.1.1"/>
    </reaction>
</comment>
<evidence type="ECO:0000313" key="6">
    <source>
        <dbReference type="EMBL" id="MFB9759692.1"/>
    </source>
</evidence>
<keyword evidence="2 4" id="KW-0663">Pyridoxal phosphate</keyword>
<dbReference type="InterPro" id="IPR001608">
    <property type="entry name" value="Ala_racemase_N"/>
</dbReference>
<dbReference type="Gene3D" id="3.20.20.10">
    <property type="entry name" value="Alanine racemase"/>
    <property type="match status" value="1"/>
</dbReference>
<keyword evidence="7" id="KW-1185">Reference proteome</keyword>
<keyword evidence="3 4" id="KW-0413">Isomerase</keyword>
<dbReference type="PANTHER" id="PTHR30511">
    <property type="entry name" value="ALANINE RACEMASE"/>
    <property type="match status" value="1"/>
</dbReference>
<dbReference type="GO" id="GO:0008784">
    <property type="term" value="F:alanine racemase activity"/>
    <property type="evidence" value="ECO:0007669"/>
    <property type="project" value="UniProtKB-EC"/>
</dbReference>
<feature type="modified residue" description="N6-(pyridoxal phosphate)lysine" evidence="4">
    <location>
        <position position="38"/>
    </location>
</feature>
<comment type="pathway">
    <text evidence="4">Amino-acid biosynthesis; D-alanine biosynthesis; D-alanine from L-alanine: step 1/1.</text>
</comment>
<comment type="cofactor">
    <cofactor evidence="1 4">
        <name>pyridoxal 5'-phosphate</name>
        <dbReference type="ChEBI" id="CHEBI:597326"/>
    </cofactor>
</comment>
<dbReference type="InterPro" id="IPR009006">
    <property type="entry name" value="Ala_racemase/Decarboxylase_C"/>
</dbReference>
<comment type="similarity">
    <text evidence="4">Belongs to the alanine racemase family.</text>
</comment>
<feature type="domain" description="Alanine racemase C-terminal" evidence="5">
    <location>
        <begin position="246"/>
        <end position="374"/>
    </location>
</feature>
<gene>
    <name evidence="6" type="primary">alr</name>
    <name evidence="6" type="ORF">ACFFMS_14875</name>
</gene>
<reference evidence="6 7" key="1">
    <citation type="submission" date="2024-09" db="EMBL/GenBank/DDBJ databases">
        <authorList>
            <person name="Sun Q."/>
            <person name="Mori K."/>
        </authorList>
    </citation>
    <scope>NUCLEOTIDE SEQUENCE [LARGE SCALE GENOMIC DNA]</scope>
    <source>
        <strain evidence="6 7">JCM 11201</strain>
    </source>
</reference>
<organism evidence="6 7">
    <name type="scientific">Ectobacillus funiculus</name>
    <dbReference type="NCBI Taxonomy" id="137993"/>
    <lineage>
        <taxon>Bacteria</taxon>
        <taxon>Bacillati</taxon>
        <taxon>Bacillota</taxon>
        <taxon>Bacilli</taxon>
        <taxon>Bacillales</taxon>
        <taxon>Bacillaceae</taxon>
        <taxon>Ectobacillus</taxon>
    </lineage>
</organism>
<evidence type="ECO:0000259" key="5">
    <source>
        <dbReference type="SMART" id="SM01005"/>
    </source>
</evidence>
<feature type="binding site" evidence="4">
    <location>
        <position position="136"/>
    </location>
    <ligand>
        <name>substrate</name>
    </ligand>
</feature>
<dbReference type="InterPro" id="IPR000821">
    <property type="entry name" value="Ala_racemase"/>
</dbReference>
<dbReference type="EC" id="5.1.1.1" evidence="4"/>
<dbReference type="SMART" id="SM01005">
    <property type="entry name" value="Ala_racemase_C"/>
    <property type="match status" value="1"/>
</dbReference>
<comment type="function">
    <text evidence="4">Catalyzes the interconversion of L-alanine and D-alanine. May also act on other amino acids.</text>
</comment>
<evidence type="ECO:0000313" key="7">
    <source>
        <dbReference type="Proteomes" id="UP001589609"/>
    </source>
</evidence>
<accession>A0ABV5WGF5</accession>
<dbReference type="PANTHER" id="PTHR30511:SF0">
    <property type="entry name" value="ALANINE RACEMASE, CATABOLIC-RELATED"/>
    <property type="match status" value="1"/>
</dbReference>
<dbReference type="SUPFAM" id="SSF51419">
    <property type="entry name" value="PLP-binding barrel"/>
    <property type="match status" value="1"/>
</dbReference>